<dbReference type="Proteomes" id="UP000276133">
    <property type="component" value="Unassembled WGS sequence"/>
</dbReference>
<name>A0A3M7S3T0_BRAPC</name>
<protein>
    <submittedName>
        <fullName evidence="1">Uncharacterized protein</fullName>
    </submittedName>
</protein>
<reference evidence="1 2" key="1">
    <citation type="journal article" date="2018" name="Sci. Rep.">
        <title>Genomic signatures of local adaptation to the degree of environmental predictability in rotifers.</title>
        <authorList>
            <person name="Franch-Gras L."/>
            <person name="Hahn C."/>
            <person name="Garcia-Roger E.M."/>
            <person name="Carmona M.J."/>
            <person name="Serra M."/>
            <person name="Gomez A."/>
        </authorList>
    </citation>
    <scope>NUCLEOTIDE SEQUENCE [LARGE SCALE GENOMIC DNA]</scope>
    <source>
        <strain evidence="1">HYR1</strain>
    </source>
</reference>
<proteinExistence type="predicted"/>
<dbReference type="EMBL" id="REGN01002107">
    <property type="protein sequence ID" value="RNA30258.1"/>
    <property type="molecule type" value="Genomic_DNA"/>
</dbReference>
<sequence>MTAKFSSSLAISPIAAHTLAKTSMSCDFSKDTINSRPPTKFLTVSPESRIFLIQGQIAQAADA</sequence>
<gene>
    <name evidence="1" type="ORF">BpHYR1_038400</name>
</gene>
<accession>A0A3M7S3T0</accession>
<organism evidence="1 2">
    <name type="scientific">Brachionus plicatilis</name>
    <name type="common">Marine rotifer</name>
    <name type="synonym">Brachionus muelleri</name>
    <dbReference type="NCBI Taxonomy" id="10195"/>
    <lineage>
        <taxon>Eukaryota</taxon>
        <taxon>Metazoa</taxon>
        <taxon>Spiralia</taxon>
        <taxon>Gnathifera</taxon>
        <taxon>Rotifera</taxon>
        <taxon>Eurotatoria</taxon>
        <taxon>Monogononta</taxon>
        <taxon>Pseudotrocha</taxon>
        <taxon>Ploima</taxon>
        <taxon>Brachionidae</taxon>
        <taxon>Brachionus</taxon>
    </lineage>
</organism>
<dbReference type="AlphaFoldDB" id="A0A3M7S3T0"/>
<keyword evidence="2" id="KW-1185">Reference proteome</keyword>
<evidence type="ECO:0000313" key="1">
    <source>
        <dbReference type="EMBL" id="RNA30258.1"/>
    </source>
</evidence>
<comment type="caution">
    <text evidence="1">The sequence shown here is derived from an EMBL/GenBank/DDBJ whole genome shotgun (WGS) entry which is preliminary data.</text>
</comment>
<evidence type="ECO:0000313" key="2">
    <source>
        <dbReference type="Proteomes" id="UP000276133"/>
    </source>
</evidence>